<feature type="active site" evidence="5">
    <location>
        <position position="37"/>
    </location>
</feature>
<evidence type="ECO:0000256" key="7">
    <source>
        <dbReference type="RuleBase" id="RU004168"/>
    </source>
</evidence>
<accession>A0A1I0D7R6</accession>
<dbReference type="PANTHER" id="PTHR47268">
    <property type="entry name" value="ACYLPHOSPHATASE"/>
    <property type="match status" value="1"/>
</dbReference>
<evidence type="ECO:0000259" key="8">
    <source>
        <dbReference type="PROSITE" id="PS51160"/>
    </source>
</evidence>
<dbReference type="GO" id="GO:0003998">
    <property type="term" value="F:acylphosphatase activity"/>
    <property type="evidence" value="ECO:0007669"/>
    <property type="project" value="UniProtKB-EC"/>
</dbReference>
<organism evidence="9 10">
    <name type="scientific">Thalassotalea agarivorans</name>
    <name type="common">Thalassomonas agarivorans</name>
    <dbReference type="NCBI Taxonomy" id="349064"/>
    <lineage>
        <taxon>Bacteria</taxon>
        <taxon>Pseudomonadati</taxon>
        <taxon>Pseudomonadota</taxon>
        <taxon>Gammaproteobacteria</taxon>
        <taxon>Alteromonadales</taxon>
        <taxon>Colwelliaceae</taxon>
        <taxon>Thalassotalea</taxon>
    </lineage>
</organism>
<dbReference type="STRING" id="349064.SAMN05660429_01409"/>
<dbReference type="InterPro" id="IPR017968">
    <property type="entry name" value="Acylphosphatase_CS"/>
</dbReference>
<proteinExistence type="inferred from homology"/>
<evidence type="ECO:0000313" key="9">
    <source>
        <dbReference type="EMBL" id="SET28306.1"/>
    </source>
</evidence>
<keyword evidence="5 6" id="KW-0378">Hydrolase</keyword>
<dbReference type="EC" id="3.6.1.7" evidence="2 5"/>
<dbReference type="PROSITE" id="PS00150">
    <property type="entry name" value="ACYLPHOSPHATASE_1"/>
    <property type="match status" value="1"/>
</dbReference>
<dbReference type="SUPFAM" id="SSF54975">
    <property type="entry name" value="Acylphosphatase/BLUF domain-like"/>
    <property type="match status" value="1"/>
</dbReference>
<dbReference type="PROSITE" id="PS00151">
    <property type="entry name" value="ACYLPHOSPHATASE_2"/>
    <property type="match status" value="1"/>
</dbReference>
<comment type="catalytic activity">
    <reaction evidence="4 5 6">
        <text>an acyl phosphate + H2O = a carboxylate + phosphate + H(+)</text>
        <dbReference type="Rhea" id="RHEA:14965"/>
        <dbReference type="ChEBI" id="CHEBI:15377"/>
        <dbReference type="ChEBI" id="CHEBI:15378"/>
        <dbReference type="ChEBI" id="CHEBI:29067"/>
        <dbReference type="ChEBI" id="CHEBI:43474"/>
        <dbReference type="ChEBI" id="CHEBI:59918"/>
        <dbReference type="EC" id="3.6.1.7"/>
    </reaction>
</comment>
<evidence type="ECO:0000313" key="10">
    <source>
        <dbReference type="Proteomes" id="UP000199308"/>
    </source>
</evidence>
<dbReference type="RefSeq" id="WP_093328791.1">
    <property type="nucleotide sequence ID" value="NZ_AP027363.1"/>
</dbReference>
<evidence type="ECO:0000256" key="6">
    <source>
        <dbReference type="RuleBase" id="RU000553"/>
    </source>
</evidence>
<evidence type="ECO:0000256" key="1">
    <source>
        <dbReference type="ARBA" id="ARBA00005614"/>
    </source>
</evidence>
<reference evidence="9 10" key="1">
    <citation type="submission" date="2016-10" db="EMBL/GenBank/DDBJ databases">
        <authorList>
            <person name="de Groot N.N."/>
        </authorList>
    </citation>
    <scope>NUCLEOTIDE SEQUENCE [LARGE SCALE GENOMIC DNA]</scope>
    <source>
        <strain evidence="9 10">DSM 19706</strain>
    </source>
</reference>
<dbReference type="PANTHER" id="PTHR47268:SF4">
    <property type="entry name" value="ACYLPHOSPHATASE"/>
    <property type="match status" value="1"/>
</dbReference>
<dbReference type="Gene3D" id="3.30.70.100">
    <property type="match status" value="1"/>
</dbReference>
<dbReference type="InterPro" id="IPR036046">
    <property type="entry name" value="Acylphosphatase-like_dom_sf"/>
</dbReference>
<feature type="active site" evidence="5">
    <location>
        <position position="19"/>
    </location>
</feature>
<feature type="domain" description="Acylphosphatase-like" evidence="8">
    <location>
        <begin position="4"/>
        <end position="89"/>
    </location>
</feature>
<evidence type="ECO:0000256" key="3">
    <source>
        <dbReference type="ARBA" id="ARBA00015991"/>
    </source>
</evidence>
<dbReference type="InterPro" id="IPR020456">
    <property type="entry name" value="Acylphosphatase"/>
</dbReference>
<dbReference type="EMBL" id="FOHK01000006">
    <property type="protein sequence ID" value="SET28306.1"/>
    <property type="molecule type" value="Genomic_DNA"/>
</dbReference>
<dbReference type="InterPro" id="IPR001792">
    <property type="entry name" value="Acylphosphatase-like_dom"/>
</dbReference>
<keyword evidence="10" id="KW-1185">Reference proteome</keyword>
<comment type="similarity">
    <text evidence="1 7">Belongs to the acylphosphatase family.</text>
</comment>
<dbReference type="AlphaFoldDB" id="A0A1I0D7R6"/>
<gene>
    <name evidence="9" type="ORF">SAMN05660429_01409</name>
</gene>
<evidence type="ECO:0000256" key="5">
    <source>
        <dbReference type="PROSITE-ProRule" id="PRU00520"/>
    </source>
</evidence>
<sequence length="89" mass="9999">MKVSYLANVSGRVQGVYFRMSAQQQAIDHQLSGYAKNLDDGSVEVLMCGEEQQVKDMIEWLQHGSEESEVSNVDAKQVEWQSVPFFSIG</sequence>
<name>A0A1I0D7R6_THASX</name>
<dbReference type="Proteomes" id="UP000199308">
    <property type="component" value="Unassembled WGS sequence"/>
</dbReference>
<dbReference type="Pfam" id="PF00708">
    <property type="entry name" value="Acylphosphatase"/>
    <property type="match status" value="1"/>
</dbReference>
<evidence type="ECO:0000256" key="4">
    <source>
        <dbReference type="ARBA" id="ARBA00047645"/>
    </source>
</evidence>
<evidence type="ECO:0000256" key="2">
    <source>
        <dbReference type="ARBA" id="ARBA00012150"/>
    </source>
</evidence>
<dbReference type="PROSITE" id="PS51160">
    <property type="entry name" value="ACYLPHOSPHATASE_3"/>
    <property type="match status" value="1"/>
</dbReference>
<dbReference type="NCBIfam" id="NF011022">
    <property type="entry name" value="PRK14451.1"/>
    <property type="match status" value="1"/>
</dbReference>
<dbReference type="NCBIfam" id="NF011000">
    <property type="entry name" value="PRK14426.1"/>
    <property type="match status" value="1"/>
</dbReference>
<dbReference type="OrthoDB" id="5295388at2"/>
<protein>
    <recommendedName>
        <fullName evidence="3 5">Acylphosphatase</fullName>
        <ecNumber evidence="2 5">3.6.1.7</ecNumber>
    </recommendedName>
</protein>